<accession>A0A383BLM7</accession>
<dbReference type="InterPro" id="IPR003607">
    <property type="entry name" value="HD/PDEase_dom"/>
</dbReference>
<dbReference type="AlphaFoldDB" id="A0A383BLM7"/>
<reference evidence="3" key="1">
    <citation type="submission" date="2018-05" db="EMBL/GenBank/DDBJ databases">
        <authorList>
            <person name="Lanie J.A."/>
            <person name="Ng W.-L."/>
            <person name="Kazmierczak K.M."/>
            <person name="Andrzejewski T.M."/>
            <person name="Davidsen T.M."/>
            <person name="Wayne K.J."/>
            <person name="Tettelin H."/>
            <person name="Glass J.I."/>
            <person name="Rusch D."/>
            <person name="Podicherti R."/>
            <person name="Tsui H.-C.T."/>
            <person name="Winkler M.E."/>
        </authorList>
    </citation>
    <scope>NUCLEOTIDE SEQUENCE</scope>
</reference>
<dbReference type="SMART" id="SM00471">
    <property type="entry name" value="HDc"/>
    <property type="match status" value="1"/>
</dbReference>
<sequence>MQKQIVHSNYNLASPPEIGEVLADAAAYLPSKHLPEIRNAYEFAFSQHKGQLRESGHPYITHPLAVAQIVTRLELDHSAISAALLHDVQEDCGVPNKEIAELFGDDVANLVEGLTKLDNLPAHFGDNPDSQNSVQAQNYRKIFLAMAEDIRVVLVKLCDRLHNMRTLEPLPPEKQIRVARETMEIYAPLATRLGIWQLKWELEDLAFRYLYPERYQEIAKRLELTRDAREKYISE</sequence>
<comment type="similarity">
    <text evidence="1">Belongs to the RelA/SpoT family.</text>
</comment>
<dbReference type="InterPro" id="IPR006674">
    <property type="entry name" value="HD_domain"/>
</dbReference>
<dbReference type="FunFam" id="1.10.3210.10:FF:000001">
    <property type="entry name" value="GTP pyrophosphokinase RelA"/>
    <property type="match status" value="1"/>
</dbReference>
<evidence type="ECO:0000256" key="1">
    <source>
        <dbReference type="ARBA" id="ARBA00007476"/>
    </source>
</evidence>
<name>A0A383BLM7_9ZZZZ</name>
<dbReference type="SUPFAM" id="SSF109604">
    <property type="entry name" value="HD-domain/PDEase-like"/>
    <property type="match status" value="1"/>
</dbReference>
<dbReference type="PROSITE" id="PS51831">
    <property type="entry name" value="HD"/>
    <property type="match status" value="1"/>
</dbReference>
<evidence type="ECO:0000313" key="3">
    <source>
        <dbReference type="EMBL" id="SVE21106.1"/>
    </source>
</evidence>
<feature type="domain" description="HD" evidence="2">
    <location>
        <begin position="59"/>
        <end position="164"/>
    </location>
</feature>
<gene>
    <name evidence="3" type="ORF">METZ01_LOCUS473960</name>
</gene>
<dbReference type="Gene3D" id="1.10.3210.10">
    <property type="entry name" value="Hypothetical protein af1432"/>
    <property type="match status" value="1"/>
</dbReference>
<proteinExistence type="inferred from homology"/>
<dbReference type="GO" id="GO:0005886">
    <property type="term" value="C:plasma membrane"/>
    <property type="evidence" value="ECO:0007669"/>
    <property type="project" value="TreeGrafter"/>
</dbReference>
<feature type="non-terminal residue" evidence="3">
    <location>
        <position position="235"/>
    </location>
</feature>
<dbReference type="PANTHER" id="PTHR21262">
    <property type="entry name" value="GUANOSINE-3',5'-BIS DIPHOSPHATE 3'-PYROPHOSPHOHYDROLASE"/>
    <property type="match status" value="1"/>
</dbReference>
<dbReference type="EMBL" id="UINC01201662">
    <property type="protein sequence ID" value="SVE21106.1"/>
    <property type="molecule type" value="Genomic_DNA"/>
</dbReference>
<dbReference type="Pfam" id="PF13328">
    <property type="entry name" value="HD_4"/>
    <property type="match status" value="1"/>
</dbReference>
<dbReference type="PANTHER" id="PTHR21262:SF31">
    <property type="entry name" value="GTP PYROPHOSPHOKINASE"/>
    <property type="match status" value="1"/>
</dbReference>
<organism evidence="3">
    <name type="scientific">marine metagenome</name>
    <dbReference type="NCBI Taxonomy" id="408172"/>
    <lineage>
        <taxon>unclassified sequences</taxon>
        <taxon>metagenomes</taxon>
        <taxon>ecological metagenomes</taxon>
    </lineage>
</organism>
<evidence type="ECO:0000259" key="2">
    <source>
        <dbReference type="PROSITE" id="PS51831"/>
    </source>
</evidence>
<dbReference type="CDD" id="cd00077">
    <property type="entry name" value="HDc"/>
    <property type="match status" value="1"/>
</dbReference>
<protein>
    <recommendedName>
        <fullName evidence="2">HD domain-containing protein</fullName>
    </recommendedName>
</protein>